<comment type="caution">
    <text evidence="1">The sequence shown here is derived from an EMBL/GenBank/DDBJ whole genome shotgun (WGS) entry which is preliminary data.</text>
</comment>
<name>A0A024P8Q5_9BACI</name>
<reference evidence="1 2" key="2">
    <citation type="submission" date="2014-05" db="EMBL/GenBank/DDBJ databases">
        <title>Draft genome sequence of Halobacillus karajensis HK-03.</title>
        <authorList>
            <person name="Khelaifia S."/>
            <person name="Croce O."/>
            <person name="Lagier J.C."/>
            <person name="Raoult D."/>
        </authorList>
    </citation>
    <scope>NUCLEOTIDE SEQUENCE [LARGE SCALE GENOMIC DNA]</scope>
    <source>
        <strain evidence="1 2">HD-03</strain>
    </source>
</reference>
<proteinExistence type="predicted"/>
<protein>
    <submittedName>
        <fullName evidence="1">Uncharacterized protein</fullName>
    </submittedName>
</protein>
<gene>
    <name evidence="1" type="ORF">BN983_03008</name>
</gene>
<organism evidence="1 2">
    <name type="scientific">Halobacillus karajensis</name>
    <dbReference type="NCBI Taxonomy" id="195088"/>
    <lineage>
        <taxon>Bacteria</taxon>
        <taxon>Bacillati</taxon>
        <taxon>Bacillota</taxon>
        <taxon>Bacilli</taxon>
        <taxon>Bacillales</taxon>
        <taxon>Bacillaceae</taxon>
        <taxon>Halobacillus</taxon>
    </lineage>
</organism>
<dbReference type="EMBL" id="CCDI010000004">
    <property type="protein sequence ID" value="CDQ24712.1"/>
    <property type="molecule type" value="Genomic_DNA"/>
</dbReference>
<sequence>MDNFKWVKNNRIYTLRDSDGNDLLIVENRTCSESNITNDYLKGLASEYFCGLERKMEK</sequence>
<evidence type="ECO:0000313" key="1">
    <source>
        <dbReference type="EMBL" id="CDQ24712.1"/>
    </source>
</evidence>
<reference evidence="2" key="1">
    <citation type="submission" date="2014-03" db="EMBL/GenBank/DDBJ databases">
        <authorList>
            <person name="Urmite Genomes U."/>
        </authorList>
    </citation>
    <scope>NUCLEOTIDE SEQUENCE [LARGE SCALE GENOMIC DNA]</scope>
    <source>
        <strain evidence="2">HD-03</strain>
    </source>
</reference>
<dbReference type="RefSeq" id="WP_155996997.1">
    <property type="nucleotide sequence ID" value="NZ_CCDH010000004.1"/>
</dbReference>
<keyword evidence="2" id="KW-1185">Reference proteome</keyword>
<dbReference type="AlphaFoldDB" id="A0A024P8Q5"/>
<dbReference type="Proteomes" id="UP000028868">
    <property type="component" value="Unassembled WGS sequence"/>
</dbReference>
<evidence type="ECO:0000313" key="2">
    <source>
        <dbReference type="Proteomes" id="UP000028868"/>
    </source>
</evidence>
<accession>A0A024P8Q5</accession>